<accession>A0AAU8B884</accession>
<dbReference type="EMBL" id="PP511842">
    <property type="protein sequence ID" value="XCD08005.1"/>
    <property type="molecule type" value="Genomic_DNA"/>
</dbReference>
<evidence type="ECO:0000313" key="2">
    <source>
        <dbReference type="EMBL" id="XCD08005.1"/>
    </source>
</evidence>
<proteinExistence type="predicted"/>
<feature type="region of interest" description="Disordered" evidence="1">
    <location>
        <begin position="74"/>
        <end position="99"/>
    </location>
</feature>
<feature type="compositionally biased region" description="Low complexity" evidence="1">
    <location>
        <begin position="76"/>
        <end position="95"/>
    </location>
</feature>
<sequence>MQVQNQQYNADQAMQTRDYNHNEAVYARGFAHDEAVYNRDFQRDMSNTQYQRAVGDLKAAGLNPMLAYKNGGAGTPSGATASSSTASGGQASSGSWNGPGTYQATAPNIGNAVNTGMSAMELVKKLDLYNAQIANTQADTAVKETQAPQNIAATQKIKEDTTKTIEETKVVQAQLPAILAQTRLTISQEQLNQVQAGLAKQQEALAKANTAVANGQMKIQDLQAMQIRADTNLTQLRGTGQEQENAIRNLAKIAAETATPSAEKAGETVKNWADTLNPFKWGQEVGRALKKAW</sequence>
<reference evidence="2" key="1">
    <citation type="submission" date="2024-03" db="EMBL/GenBank/DDBJ databases">
        <title>Diverse circular DNA viruses in blood, oral, and fecal samples of captive lemurs.</title>
        <authorList>
            <person name="Paietta E.N."/>
            <person name="Kraberger S."/>
            <person name="Lund M.C."/>
            <person name="Custer J.M."/>
            <person name="Vargas K.M."/>
            <person name="Ehmke E.E."/>
            <person name="Yoder A.D."/>
            <person name="Varsani A."/>
        </authorList>
    </citation>
    <scope>NUCLEOTIDE SEQUENCE</scope>
    <source>
        <strain evidence="2">Duke_28FS_114</strain>
    </source>
</reference>
<name>A0AAU8B884_9VIRU</name>
<organism evidence="2">
    <name type="scientific">Dulem virus 100</name>
    <dbReference type="NCBI Taxonomy" id="3145577"/>
    <lineage>
        <taxon>Viruses</taxon>
        <taxon>Monodnaviria</taxon>
        <taxon>Sangervirae</taxon>
        <taxon>Phixviricota</taxon>
        <taxon>Malgrandaviricetes</taxon>
        <taxon>Petitvirales</taxon>
        <taxon>Microviridae</taxon>
        <taxon>Microvirus</taxon>
    </lineage>
</organism>
<evidence type="ECO:0000256" key="1">
    <source>
        <dbReference type="SAM" id="MobiDB-lite"/>
    </source>
</evidence>
<protein>
    <submittedName>
        <fullName evidence="2">DNA pilot protein</fullName>
    </submittedName>
</protein>